<keyword evidence="8 13" id="KW-1133">Transmembrane helix</keyword>
<sequence>MAYPPSPTRQAEAYELSSYPPALAGPSTPTSRPRRLSGPGHSRPSGSSHRPRSVRTLTLQNTDASANVLFSAPHSSGLAGTTPTSKRPAGGRRRTISLQGSPGSPHRGAWANFLNEDTVPRDTVGYEDGGGGGTPGRTEEVHVPDFGHMLGFNPEEEDHYTVARGIKAEWRKRLYLLMEEPRSGREAFFVHIFVTGAILFSVVLTTLSTLPTFHLHPTSIQTLFGLDTTLVVLFTIEYLARCLAHADSARSFWAWFTSFFPLLDLLAILPYYIEVAREEDTSILFRFTILRTFRLLRVFRAFKYQNQMLLTIEVMYVAVQRSKDALGAISFFILLVLVLFSTLIYFAERGTWDANVGAFLDADGDPSLFDSIPQTAWFALVTMSTVGYGDVVPRSFLGKLLTMPLLLFGLLLIALPSFVLGRNFAIVFDAMTAQTAQRQVGPVATSCYDRPLLPSHSNETLSVLPPYSHNATAGPSRTGRSAPISGAASSVGSVSSRMPSAAQGATGLGLRMGDGGQRGSERDRERSEGRDLTNIKLAKNQLVLLEEIGSLRRVIDRQGEVLARLIALAEGREGDAGGSSARGKETGESTVQLDRHASPLPIPVPSHSVSAGDGQFSIGSEDEKSGIS</sequence>
<evidence type="ECO:0000256" key="10">
    <source>
        <dbReference type="ARBA" id="ARBA00023136"/>
    </source>
</evidence>
<dbReference type="PANTHER" id="PTHR11537:SF254">
    <property type="entry name" value="POTASSIUM VOLTAGE-GATED CHANNEL PROTEIN SHAB"/>
    <property type="match status" value="1"/>
</dbReference>
<keyword evidence="9" id="KW-0406">Ion transport</keyword>
<keyword evidence="10 13" id="KW-0472">Membrane</keyword>
<dbReference type="SUPFAM" id="SSF81324">
    <property type="entry name" value="Voltage-gated potassium channels"/>
    <property type="match status" value="1"/>
</dbReference>
<dbReference type="PRINTS" id="PR00169">
    <property type="entry name" value="KCHANNEL"/>
</dbReference>
<protein>
    <recommendedName>
        <fullName evidence="14">Ion transport domain-containing protein</fullName>
    </recommendedName>
</protein>
<evidence type="ECO:0000256" key="2">
    <source>
        <dbReference type="ARBA" id="ARBA00022448"/>
    </source>
</evidence>
<dbReference type="EMBL" id="JAKWFO010000003">
    <property type="protein sequence ID" value="KAI9638513.1"/>
    <property type="molecule type" value="Genomic_DNA"/>
</dbReference>
<feature type="compositionally biased region" description="Basic and acidic residues" evidence="12">
    <location>
        <begin position="582"/>
        <end position="597"/>
    </location>
</feature>
<evidence type="ECO:0000256" key="6">
    <source>
        <dbReference type="ARBA" id="ARBA00022882"/>
    </source>
</evidence>
<keyword evidence="3" id="KW-0633">Potassium transport</keyword>
<evidence type="ECO:0000256" key="5">
    <source>
        <dbReference type="ARBA" id="ARBA00022826"/>
    </source>
</evidence>
<evidence type="ECO:0000313" key="15">
    <source>
        <dbReference type="EMBL" id="KAI9638513.1"/>
    </source>
</evidence>
<accession>A0AA38HBT8</accession>
<feature type="compositionally biased region" description="Polar residues" evidence="12">
    <location>
        <begin position="469"/>
        <end position="479"/>
    </location>
</feature>
<feature type="domain" description="Ion transport" evidence="14">
    <location>
        <begin position="188"/>
        <end position="425"/>
    </location>
</feature>
<gene>
    <name evidence="15" type="ORF">MKK02DRAFT_23569</name>
</gene>
<feature type="transmembrane region" description="Helical" evidence="13">
    <location>
        <begin position="188"/>
        <end position="208"/>
    </location>
</feature>
<dbReference type="Pfam" id="PF00520">
    <property type="entry name" value="Ion_trans"/>
    <property type="match status" value="1"/>
</dbReference>
<evidence type="ECO:0000256" key="4">
    <source>
        <dbReference type="ARBA" id="ARBA00022692"/>
    </source>
</evidence>
<dbReference type="GeneID" id="77725949"/>
<keyword evidence="2" id="KW-0813">Transport</keyword>
<dbReference type="AlphaFoldDB" id="A0AA38HBT8"/>
<feature type="compositionally biased region" description="Gly residues" evidence="12">
    <location>
        <begin position="506"/>
        <end position="518"/>
    </location>
</feature>
<keyword evidence="4 13" id="KW-0812">Transmembrane</keyword>
<dbReference type="InterPro" id="IPR005821">
    <property type="entry name" value="Ion_trans_dom"/>
</dbReference>
<feature type="transmembrane region" description="Helical" evidence="13">
    <location>
        <begin position="252"/>
        <end position="271"/>
    </location>
</feature>
<feature type="region of interest" description="Disordered" evidence="12">
    <location>
        <begin position="1"/>
        <end position="53"/>
    </location>
</feature>
<evidence type="ECO:0000313" key="16">
    <source>
        <dbReference type="Proteomes" id="UP001164286"/>
    </source>
</evidence>
<keyword evidence="6" id="KW-0851">Voltage-gated channel</keyword>
<evidence type="ECO:0000259" key="14">
    <source>
        <dbReference type="Pfam" id="PF00520"/>
    </source>
</evidence>
<organism evidence="15 16">
    <name type="scientific">Dioszegia hungarica</name>
    <dbReference type="NCBI Taxonomy" id="4972"/>
    <lineage>
        <taxon>Eukaryota</taxon>
        <taxon>Fungi</taxon>
        <taxon>Dikarya</taxon>
        <taxon>Basidiomycota</taxon>
        <taxon>Agaricomycotina</taxon>
        <taxon>Tremellomycetes</taxon>
        <taxon>Tremellales</taxon>
        <taxon>Bulleribasidiaceae</taxon>
        <taxon>Dioszegia</taxon>
    </lineage>
</organism>
<evidence type="ECO:0000256" key="3">
    <source>
        <dbReference type="ARBA" id="ARBA00022538"/>
    </source>
</evidence>
<dbReference type="Gene3D" id="1.20.120.350">
    <property type="entry name" value="Voltage-gated potassium channels. Chain C"/>
    <property type="match status" value="1"/>
</dbReference>
<dbReference type="FunFam" id="1.10.287.70:FF:000097">
    <property type="entry name" value="Potassium voltage-gated channel subfamily G member 3"/>
    <property type="match status" value="1"/>
</dbReference>
<comment type="subcellular location">
    <subcellularLocation>
        <location evidence="1">Membrane</location>
        <topology evidence="1">Multi-pass membrane protein</topology>
    </subcellularLocation>
</comment>
<feature type="compositionally biased region" description="Basic and acidic residues" evidence="12">
    <location>
        <begin position="519"/>
        <end position="532"/>
    </location>
</feature>
<feature type="region of interest" description="Disordered" evidence="12">
    <location>
        <begin position="459"/>
        <end position="532"/>
    </location>
</feature>
<feature type="compositionally biased region" description="Low complexity" evidence="12">
    <location>
        <begin position="485"/>
        <end position="496"/>
    </location>
</feature>
<dbReference type="GO" id="GO:0008076">
    <property type="term" value="C:voltage-gated potassium channel complex"/>
    <property type="evidence" value="ECO:0007669"/>
    <property type="project" value="InterPro"/>
</dbReference>
<dbReference type="InterPro" id="IPR027359">
    <property type="entry name" value="Volt_channel_dom_sf"/>
</dbReference>
<keyword evidence="11" id="KW-0407">Ion channel</keyword>
<dbReference type="InterPro" id="IPR028325">
    <property type="entry name" value="VG_K_chnl"/>
</dbReference>
<keyword evidence="5" id="KW-0631">Potassium channel</keyword>
<dbReference type="RefSeq" id="XP_052948290.1">
    <property type="nucleotide sequence ID" value="XM_053086748.1"/>
</dbReference>
<evidence type="ECO:0000256" key="9">
    <source>
        <dbReference type="ARBA" id="ARBA00023065"/>
    </source>
</evidence>
<dbReference type="GO" id="GO:0005249">
    <property type="term" value="F:voltage-gated potassium channel activity"/>
    <property type="evidence" value="ECO:0007669"/>
    <property type="project" value="InterPro"/>
</dbReference>
<evidence type="ECO:0000256" key="11">
    <source>
        <dbReference type="ARBA" id="ARBA00023303"/>
    </source>
</evidence>
<dbReference type="GO" id="GO:0001508">
    <property type="term" value="P:action potential"/>
    <property type="evidence" value="ECO:0007669"/>
    <property type="project" value="TreeGrafter"/>
</dbReference>
<feature type="compositionally biased region" description="Low complexity" evidence="12">
    <location>
        <begin position="36"/>
        <end position="48"/>
    </location>
</feature>
<proteinExistence type="predicted"/>
<dbReference type="Gene3D" id="1.10.287.70">
    <property type="match status" value="1"/>
</dbReference>
<evidence type="ECO:0000256" key="1">
    <source>
        <dbReference type="ARBA" id="ARBA00004141"/>
    </source>
</evidence>
<feature type="transmembrane region" description="Helical" evidence="13">
    <location>
        <begin position="325"/>
        <end position="347"/>
    </location>
</feature>
<dbReference type="Proteomes" id="UP001164286">
    <property type="component" value="Unassembled WGS sequence"/>
</dbReference>
<reference evidence="15" key="1">
    <citation type="journal article" date="2022" name="G3 (Bethesda)">
        <title>High quality genome of the basidiomycete yeast Dioszegia hungarica PDD-24b-2 isolated from cloud water.</title>
        <authorList>
            <person name="Jarrige D."/>
            <person name="Haridas S."/>
            <person name="Bleykasten-Grosshans C."/>
            <person name="Joly M."/>
            <person name="Nadalig T."/>
            <person name="Sancelme M."/>
            <person name="Vuilleumier S."/>
            <person name="Grigoriev I.V."/>
            <person name="Amato P."/>
            <person name="Bringel F."/>
        </authorList>
    </citation>
    <scope>NUCLEOTIDE SEQUENCE</scope>
    <source>
        <strain evidence="15">PDD-24b-2</strain>
    </source>
</reference>
<feature type="transmembrane region" description="Helical" evidence="13">
    <location>
        <begin position="400"/>
        <end position="421"/>
    </location>
</feature>
<dbReference type="PANTHER" id="PTHR11537">
    <property type="entry name" value="VOLTAGE-GATED POTASSIUM CHANNEL"/>
    <property type="match status" value="1"/>
</dbReference>
<feature type="region of interest" description="Disordered" evidence="12">
    <location>
        <begin position="71"/>
        <end position="107"/>
    </location>
</feature>
<feature type="region of interest" description="Disordered" evidence="12">
    <location>
        <begin position="573"/>
        <end position="628"/>
    </location>
</feature>
<evidence type="ECO:0000256" key="7">
    <source>
        <dbReference type="ARBA" id="ARBA00022958"/>
    </source>
</evidence>
<evidence type="ECO:0000256" key="13">
    <source>
        <dbReference type="SAM" id="Phobius"/>
    </source>
</evidence>
<name>A0AA38HBT8_9TREE</name>
<keyword evidence="16" id="KW-1185">Reference proteome</keyword>
<comment type="caution">
    <text evidence="15">The sequence shown here is derived from an EMBL/GenBank/DDBJ whole genome shotgun (WGS) entry which is preliminary data.</text>
</comment>
<keyword evidence="7" id="KW-0630">Potassium</keyword>
<evidence type="ECO:0000256" key="12">
    <source>
        <dbReference type="SAM" id="MobiDB-lite"/>
    </source>
</evidence>
<feature type="transmembrane region" description="Helical" evidence="13">
    <location>
        <begin position="220"/>
        <end position="240"/>
    </location>
</feature>
<evidence type="ECO:0000256" key="8">
    <source>
        <dbReference type="ARBA" id="ARBA00022989"/>
    </source>
</evidence>